<dbReference type="OrthoDB" id="10347713at2759"/>
<organism evidence="2 3">
    <name type="scientific">Naegleria fowleri</name>
    <name type="common">Brain eating amoeba</name>
    <dbReference type="NCBI Taxonomy" id="5763"/>
    <lineage>
        <taxon>Eukaryota</taxon>
        <taxon>Discoba</taxon>
        <taxon>Heterolobosea</taxon>
        <taxon>Tetramitia</taxon>
        <taxon>Eutetramitia</taxon>
        <taxon>Vahlkampfiidae</taxon>
        <taxon>Naegleria</taxon>
    </lineage>
</organism>
<dbReference type="VEuPathDB" id="AmoebaDB:NfTy_015570"/>
<evidence type="ECO:0000313" key="2">
    <source>
        <dbReference type="EMBL" id="KAF0982919.1"/>
    </source>
</evidence>
<evidence type="ECO:0000256" key="1">
    <source>
        <dbReference type="SAM" id="Coils"/>
    </source>
</evidence>
<accession>A0A6A5CCD9</accession>
<gene>
    <name evidence="2" type="ORF">FDP41_010898</name>
</gene>
<dbReference type="Proteomes" id="UP000444721">
    <property type="component" value="Unassembled WGS sequence"/>
</dbReference>
<keyword evidence="1" id="KW-0175">Coiled coil</keyword>
<dbReference type="RefSeq" id="XP_044567632.1">
    <property type="nucleotide sequence ID" value="XM_044701245.1"/>
</dbReference>
<evidence type="ECO:0000313" key="3">
    <source>
        <dbReference type="Proteomes" id="UP000444721"/>
    </source>
</evidence>
<dbReference type="OMA" id="KANEMIF"/>
<reference evidence="2 3" key="1">
    <citation type="journal article" date="2019" name="Sci. Rep.">
        <title>Nanopore sequencing improves the draft genome of the human pathogenic amoeba Naegleria fowleri.</title>
        <authorList>
            <person name="Liechti N."/>
            <person name="Schurch N."/>
            <person name="Bruggmann R."/>
            <person name="Wittwer M."/>
        </authorList>
    </citation>
    <scope>NUCLEOTIDE SEQUENCE [LARGE SCALE GENOMIC DNA]</scope>
    <source>
        <strain evidence="2 3">ATCC 30894</strain>
    </source>
</reference>
<proteinExistence type="predicted"/>
<dbReference type="AlphaFoldDB" id="A0A6A5CCD9"/>
<comment type="caution">
    <text evidence="2">The sequence shown here is derived from an EMBL/GenBank/DDBJ whole genome shotgun (WGS) entry which is preliminary data.</text>
</comment>
<name>A0A6A5CCD9_NAEFO</name>
<sequence length="258" mass="30215">MMKQTSSGSSTIYHHAQNIPKETPLSLKQLKNYFVLKQFKHCISFIQQHFGSDWQSISGNSSFSLSQKQNIFSILIQCYYETKEYSAIHRLFEKSRNNIPSQCLKLYIEFCLKLKLFEKANEMIFDDNQLSEQERRNLENQLHKERLEQEALMETAKQTKAYSSLLSSMYITKPSHEEYETSTFASQNKFEHSESSYSHGSNNFQIAHQEHKVEQHKPSNRISSLASLTRYILDFISNYKVELALHVVSFVVLYVLLK</sequence>
<dbReference type="VEuPathDB" id="AmoebaDB:FDP41_010898"/>
<dbReference type="VEuPathDB" id="AmoebaDB:NF0025510"/>
<dbReference type="GeneID" id="68118113"/>
<protein>
    <submittedName>
        <fullName evidence="2">Uncharacterized protein</fullName>
    </submittedName>
</protein>
<feature type="coiled-coil region" evidence="1">
    <location>
        <begin position="121"/>
        <end position="155"/>
    </location>
</feature>
<keyword evidence="3" id="KW-1185">Reference proteome</keyword>
<dbReference type="EMBL" id="VFQX01000007">
    <property type="protein sequence ID" value="KAF0982919.1"/>
    <property type="molecule type" value="Genomic_DNA"/>
</dbReference>